<feature type="region of interest" description="Disordered" evidence="5">
    <location>
        <begin position="97"/>
        <end position="126"/>
    </location>
</feature>
<dbReference type="CDD" id="cd12148">
    <property type="entry name" value="fungal_TF_MHR"/>
    <property type="match status" value="1"/>
</dbReference>
<dbReference type="InterPro" id="IPR007219">
    <property type="entry name" value="XnlR_reg_dom"/>
</dbReference>
<dbReference type="Gene3D" id="4.10.240.10">
    <property type="entry name" value="Zn(2)-C6 fungal-type DNA-binding domain"/>
    <property type="match status" value="1"/>
</dbReference>
<evidence type="ECO:0000256" key="3">
    <source>
        <dbReference type="ARBA" id="ARBA00023125"/>
    </source>
</evidence>
<evidence type="ECO:0000256" key="1">
    <source>
        <dbReference type="ARBA" id="ARBA00004123"/>
    </source>
</evidence>
<keyword evidence="4" id="KW-0539">Nucleus</keyword>
<keyword evidence="3" id="KW-0238">DNA-binding</keyword>
<dbReference type="Proteomes" id="UP000030641">
    <property type="component" value="Unassembled WGS sequence"/>
</dbReference>
<dbReference type="PROSITE" id="PS50048">
    <property type="entry name" value="ZN2_CY6_FUNGAL_2"/>
    <property type="match status" value="1"/>
</dbReference>
<keyword evidence="8" id="KW-1185">Reference proteome</keyword>
<gene>
    <name evidence="7" type="ORF">AUEXF2481DRAFT_31708</name>
</gene>
<dbReference type="Pfam" id="PF04082">
    <property type="entry name" value="Fungal_trans"/>
    <property type="match status" value="1"/>
</dbReference>
<dbReference type="GeneID" id="25364495"/>
<protein>
    <recommendedName>
        <fullName evidence="6">Zn(2)-C6 fungal-type domain-containing protein</fullName>
    </recommendedName>
</protein>
<feature type="compositionally biased region" description="Polar residues" evidence="5">
    <location>
        <begin position="141"/>
        <end position="161"/>
    </location>
</feature>
<dbReference type="SMART" id="SM00906">
    <property type="entry name" value="Fungal_trans"/>
    <property type="match status" value="1"/>
</dbReference>
<dbReference type="InParanoid" id="A0A074YFH3"/>
<comment type="subcellular location">
    <subcellularLocation>
        <location evidence="1">Nucleus</location>
    </subcellularLocation>
</comment>
<dbReference type="CDD" id="cd00067">
    <property type="entry name" value="GAL4"/>
    <property type="match status" value="1"/>
</dbReference>
<keyword evidence="2" id="KW-0479">Metal-binding</keyword>
<dbReference type="OMA" id="ACNYCRN"/>
<evidence type="ECO:0000259" key="6">
    <source>
        <dbReference type="PROSITE" id="PS50048"/>
    </source>
</evidence>
<feature type="region of interest" description="Disordered" evidence="5">
    <location>
        <begin position="141"/>
        <end position="167"/>
    </location>
</feature>
<feature type="domain" description="Zn(2)-C6 fungal-type" evidence="6">
    <location>
        <begin position="58"/>
        <end position="88"/>
    </location>
</feature>
<evidence type="ECO:0000313" key="7">
    <source>
        <dbReference type="EMBL" id="KEQ92842.1"/>
    </source>
</evidence>
<dbReference type="AlphaFoldDB" id="A0A074YFH3"/>
<dbReference type="InterPro" id="IPR050987">
    <property type="entry name" value="AtrR-like"/>
</dbReference>
<dbReference type="SUPFAM" id="SSF57701">
    <property type="entry name" value="Zn2/Cys6 DNA-binding domain"/>
    <property type="match status" value="1"/>
</dbReference>
<dbReference type="STRING" id="1043005.A0A074YFH3"/>
<dbReference type="GO" id="GO:0008270">
    <property type="term" value="F:zinc ion binding"/>
    <property type="evidence" value="ECO:0007669"/>
    <property type="project" value="InterPro"/>
</dbReference>
<dbReference type="GO" id="GO:0006351">
    <property type="term" value="P:DNA-templated transcription"/>
    <property type="evidence" value="ECO:0007669"/>
    <property type="project" value="InterPro"/>
</dbReference>
<dbReference type="EMBL" id="KL584768">
    <property type="protein sequence ID" value="KEQ92842.1"/>
    <property type="molecule type" value="Genomic_DNA"/>
</dbReference>
<proteinExistence type="predicted"/>
<dbReference type="PANTHER" id="PTHR46910:SF3">
    <property type="entry name" value="HALOTOLERANCE PROTEIN 9-RELATED"/>
    <property type="match status" value="1"/>
</dbReference>
<evidence type="ECO:0000256" key="4">
    <source>
        <dbReference type="ARBA" id="ARBA00023242"/>
    </source>
</evidence>
<dbReference type="InterPro" id="IPR036864">
    <property type="entry name" value="Zn2-C6_fun-type_DNA-bd_sf"/>
</dbReference>
<dbReference type="GO" id="GO:0003677">
    <property type="term" value="F:DNA binding"/>
    <property type="evidence" value="ECO:0007669"/>
    <property type="project" value="UniProtKB-KW"/>
</dbReference>
<dbReference type="GO" id="GO:0005634">
    <property type="term" value="C:nucleus"/>
    <property type="evidence" value="ECO:0007669"/>
    <property type="project" value="UniProtKB-SubCell"/>
</dbReference>
<evidence type="ECO:0000256" key="2">
    <source>
        <dbReference type="ARBA" id="ARBA00022723"/>
    </source>
</evidence>
<dbReference type="Pfam" id="PF00172">
    <property type="entry name" value="Zn_clus"/>
    <property type="match status" value="1"/>
</dbReference>
<dbReference type="GO" id="GO:0000981">
    <property type="term" value="F:DNA-binding transcription factor activity, RNA polymerase II-specific"/>
    <property type="evidence" value="ECO:0007669"/>
    <property type="project" value="InterPro"/>
</dbReference>
<dbReference type="PROSITE" id="PS00463">
    <property type="entry name" value="ZN2_CY6_FUNGAL_1"/>
    <property type="match status" value="1"/>
</dbReference>
<accession>A0A074YFH3</accession>
<dbReference type="SMART" id="SM00066">
    <property type="entry name" value="GAL4"/>
    <property type="match status" value="1"/>
</dbReference>
<name>A0A074YFH3_AURSE</name>
<organism evidence="7 8">
    <name type="scientific">Aureobasidium subglaciale (strain EXF-2481)</name>
    <name type="common">Aureobasidium pullulans var. subglaciale</name>
    <dbReference type="NCBI Taxonomy" id="1043005"/>
    <lineage>
        <taxon>Eukaryota</taxon>
        <taxon>Fungi</taxon>
        <taxon>Dikarya</taxon>
        <taxon>Ascomycota</taxon>
        <taxon>Pezizomycotina</taxon>
        <taxon>Dothideomycetes</taxon>
        <taxon>Dothideomycetidae</taxon>
        <taxon>Dothideales</taxon>
        <taxon>Saccotheciaceae</taxon>
        <taxon>Aureobasidium</taxon>
    </lineage>
</organism>
<dbReference type="RefSeq" id="XP_013341318.1">
    <property type="nucleotide sequence ID" value="XM_013485864.1"/>
</dbReference>
<dbReference type="PANTHER" id="PTHR46910">
    <property type="entry name" value="TRANSCRIPTION FACTOR PDR1"/>
    <property type="match status" value="1"/>
</dbReference>
<evidence type="ECO:0000256" key="5">
    <source>
        <dbReference type="SAM" id="MobiDB-lite"/>
    </source>
</evidence>
<sequence>MVVRGQRCALSRLSLLMASCFPTTRKQVRTCLIMNTISSAGPSNPSNTSNKRKRLSTACDRCRQRKIKCDDALPVCTNCLRGDAECVTRNLRQPHIQAQRTEARGSRKKRVGRQTTSPRVNGSDLRVLHDAASFEDQASAQAIGSLRHPTSQTSRRYSTPQHRPADAPVSDTIDAVALPDADDTDSLMAGPLPSIPRFGSGNSLLVLTQWLDLAFARLNFADRFSWQYRINPRRPHSRISNRPRNQHDWGLSWSDTDKESLDRYMATVNQVFPMINPRHSRTMAPRSLNADCDIEDLFYFTATAVGSPLAYFASESSQCLHIVDLALSRILDLMQSESNYAVGTLILLSLLFRARDESDMAWHMLSSAVARAQAIGLDRRIPFSRKADVEKIRDQRINMWWSLFILDKILAVEVQRPPMIRHCLYDQEMPLQNAQGQVQESLQSCFLAMIALSKIQERVSGSLLECSQAESSGRTTVDWAINEKIRISGELDQLLRSWVDRLPYDLKPSEYPSCDSEVLPAVSFLALQYYQTLFLIHRNALVISAQAIKARVDLHYSSATWRHRILKGASLCGSIARSMIDVLDKLSEYHAYSILNSIYAPLISIYTLAIVIVKAPSSESARIDLEIQASAIRMLERLHPMEGTSAPSVYSVIKALHSRVARRVSDRTNVSPFTTREASAPARSAVDINVPDSLHLSLCVTGCFPESTDPETYTRGDTRLPGQDTTLPYDFFNLPLDLDGMNLDAFAQAFDLPS</sequence>
<dbReference type="InterPro" id="IPR001138">
    <property type="entry name" value="Zn2Cys6_DnaBD"/>
</dbReference>
<evidence type="ECO:0000313" key="8">
    <source>
        <dbReference type="Proteomes" id="UP000030641"/>
    </source>
</evidence>
<dbReference type="OrthoDB" id="3037908at2759"/>
<dbReference type="HOGENOM" id="CLU_010508_0_0_1"/>
<reference evidence="7 8" key="1">
    <citation type="journal article" date="2014" name="BMC Genomics">
        <title>Genome sequencing of four Aureobasidium pullulans varieties: biotechnological potential, stress tolerance, and description of new species.</title>
        <authorList>
            <person name="Gostin Ar C."/>
            <person name="Ohm R.A."/>
            <person name="Kogej T."/>
            <person name="Sonjak S."/>
            <person name="Turk M."/>
            <person name="Zajc J."/>
            <person name="Zalar P."/>
            <person name="Grube M."/>
            <person name="Sun H."/>
            <person name="Han J."/>
            <person name="Sharma A."/>
            <person name="Chiniquy J."/>
            <person name="Ngan C.Y."/>
            <person name="Lipzen A."/>
            <person name="Barry K."/>
            <person name="Grigoriev I.V."/>
            <person name="Gunde-Cimerman N."/>
        </authorList>
    </citation>
    <scope>NUCLEOTIDE SEQUENCE [LARGE SCALE GENOMIC DNA]</scope>
    <source>
        <strain evidence="7 8">EXF-2481</strain>
    </source>
</reference>